<dbReference type="SMART" id="SM00346">
    <property type="entry name" value="HTH_ICLR"/>
    <property type="match status" value="1"/>
</dbReference>
<dbReference type="Pfam" id="PF01614">
    <property type="entry name" value="IclR_C"/>
    <property type="match status" value="1"/>
</dbReference>
<accession>A0ABV6LQJ8</accession>
<dbReference type="Gene3D" id="1.10.10.10">
    <property type="entry name" value="Winged helix-like DNA-binding domain superfamily/Winged helix DNA-binding domain"/>
    <property type="match status" value="1"/>
</dbReference>
<dbReference type="SUPFAM" id="SSF55781">
    <property type="entry name" value="GAF domain-like"/>
    <property type="match status" value="1"/>
</dbReference>
<feature type="domain" description="IclR-ED" evidence="5">
    <location>
        <begin position="65"/>
        <end position="245"/>
    </location>
</feature>
<sequence>MEPNYEVKTLKKGLQILELIKAHGPRDLLHIQKELGFNKSTAYRLVTTLLDNGYLQKTASGGYALGAKAGSGSSYTPAENWKAVPPLFEISKDLEETAYIGILQDQQTVITQVADGAKSIRTHSYIGQVDAIHHSAIGKAILAFERKEKQESIIATLPLPPTTENTISNHDTFMKELNHIKEHGYALDNEESEIGLRCVGAPIFKDDQVIAAMAIAGPSSRITTNNLSIYIHRVMEGARQISNLF</sequence>
<keyword evidence="1" id="KW-0805">Transcription regulation</keyword>
<evidence type="ECO:0000259" key="5">
    <source>
        <dbReference type="PROSITE" id="PS51078"/>
    </source>
</evidence>
<evidence type="ECO:0000256" key="2">
    <source>
        <dbReference type="ARBA" id="ARBA00023125"/>
    </source>
</evidence>
<dbReference type="InterPro" id="IPR036388">
    <property type="entry name" value="WH-like_DNA-bd_sf"/>
</dbReference>
<feature type="domain" description="HTH iclR-type" evidence="4">
    <location>
        <begin position="7"/>
        <end position="67"/>
    </location>
</feature>
<dbReference type="InterPro" id="IPR014757">
    <property type="entry name" value="Tscrpt_reg_IclR_C"/>
</dbReference>
<organism evidence="6 7">
    <name type="scientific">Pontibacillus salicampi</name>
    <dbReference type="NCBI Taxonomy" id="1449801"/>
    <lineage>
        <taxon>Bacteria</taxon>
        <taxon>Bacillati</taxon>
        <taxon>Bacillota</taxon>
        <taxon>Bacilli</taxon>
        <taxon>Bacillales</taxon>
        <taxon>Bacillaceae</taxon>
        <taxon>Pontibacillus</taxon>
    </lineage>
</organism>
<keyword evidence="2" id="KW-0238">DNA-binding</keyword>
<dbReference type="RefSeq" id="WP_377348579.1">
    <property type="nucleotide sequence ID" value="NZ_JBHLTP010000011.1"/>
</dbReference>
<keyword evidence="7" id="KW-1185">Reference proteome</keyword>
<dbReference type="Pfam" id="PF09339">
    <property type="entry name" value="HTH_IclR"/>
    <property type="match status" value="1"/>
</dbReference>
<comment type="caution">
    <text evidence="6">The sequence shown here is derived from an EMBL/GenBank/DDBJ whole genome shotgun (WGS) entry which is preliminary data.</text>
</comment>
<name>A0ABV6LQJ8_9BACI</name>
<evidence type="ECO:0000256" key="1">
    <source>
        <dbReference type="ARBA" id="ARBA00023015"/>
    </source>
</evidence>
<protein>
    <submittedName>
        <fullName evidence="6">IclR family transcriptional regulator</fullName>
    </submittedName>
</protein>
<evidence type="ECO:0000259" key="4">
    <source>
        <dbReference type="PROSITE" id="PS51077"/>
    </source>
</evidence>
<dbReference type="InterPro" id="IPR036390">
    <property type="entry name" value="WH_DNA-bd_sf"/>
</dbReference>
<evidence type="ECO:0000313" key="7">
    <source>
        <dbReference type="Proteomes" id="UP001589836"/>
    </source>
</evidence>
<evidence type="ECO:0000313" key="6">
    <source>
        <dbReference type="EMBL" id="MFC0524523.1"/>
    </source>
</evidence>
<dbReference type="EMBL" id="JBHLTP010000011">
    <property type="protein sequence ID" value="MFC0524523.1"/>
    <property type="molecule type" value="Genomic_DNA"/>
</dbReference>
<dbReference type="PROSITE" id="PS51078">
    <property type="entry name" value="ICLR_ED"/>
    <property type="match status" value="1"/>
</dbReference>
<dbReference type="PANTHER" id="PTHR30136">
    <property type="entry name" value="HELIX-TURN-HELIX TRANSCRIPTIONAL REGULATOR, ICLR FAMILY"/>
    <property type="match status" value="1"/>
</dbReference>
<dbReference type="InterPro" id="IPR005471">
    <property type="entry name" value="Tscrpt_reg_IclR_N"/>
</dbReference>
<evidence type="ECO:0000256" key="3">
    <source>
        <dbReference type="ARBA" id="ARBA00023163"/>
    </source>
</evidence>
<reference evidence="6 7" key="1">
    <citation type="submission" date="2024-09" db="EMBL/GenBank/DDBJ databases">
        <authorList>
            <person name="Sun Q."/>
            <person name="Mori K."/>
        </authorList>
    </citation>
    <scope>NUCLEOTIDE SEQUENCE [LARGE SCALE GENOMIC DNA]</scope>
    <source>
        <strain evidence="6 7">NCAIM B.02529</strain>
    </source>
</reference>
<dbReference type="SUPFAM" id="SSF46785">
    <property type="entry name" value="Winged helix' DNA-binding domain"/>
    <property type="match status" value="1"/>
</dbReference>
<dbReference type="InterPro" id="IPR050707">
    <property type="entry name" value="HTH_MetabolicPath_Reg"/>
</dbReference>
<dbReference type="Gene3D" id="3.30.450.40">
    <property type="match status" value="1"/>
</dbReference>
<dbReference type="PANTHER" id="PTHR30136:SF35">
    <property type="entry name" value="HTH-TYPE TRANSCRIPTIONAL REGULATOR RV1719"/>
    <property type="match status" value="1"/>
</dbReference>
<keyword evidence="3" id="KW-0804">Transcription</keyword>
<proteinExistence type="predicted"/>
<gene>
    <name evidence="6" type="ORF">ACFFGV_13185</name>
</gene>
<dbReference type="InterPro" id="IPR029016">
    <property type="entry name" value="GAF-like_dom_sf"/>
</dbReference>
<dbReference type="Proteomes" id="UP001589836">
    <property type="component" value="Unassembled WGS sequence"/>
</dbReference>
<dbReference type="PROSITE" id="PS51077">
    <property type="entry name" value="HTH_ICLR"/>
    <property type="match status" value="1"/>
</dbReference>